<feature type="transmembrane region" description="Helical" evidence="10">
    <location>
        <begin position="432"/>
        <end position="455"/>
    </location>
</feature>
<proteinExistence type="predicted"/>
<dbReference type="NCBIfam" id="TIGR00797">
    <property type="entry name" value="matE"/>
    <property type="match status" value="1"/>
</dbReference>
<keyword evidence="8 10" id="KW-0472">Membrane</keyword>
<dbReference type="PANTHER" id="PTHR43298:SF2">
    <property type="entry name" value="FMN_FAD EXPORTER YEEO-RELATED"/>
    <property type="match status" value="1"/>
</dbReference>
<dbReference type="InterPro" id="IPR050222">
    <property type="entry name" value="MATE_MdtK"/>
</dbReference>
<dbReference type="EMBL" id="FNAP01000001">
    <property type="protein sequence ID" value="SDD80827.1"/>
    <property type="molecule type" value="Genomic_DNA"/>
</dbReference>
<dbReference type="OrthoDB" id="9780160at2"/>
<feature type="transmembrane region" description="Helical" evidence="10">
    <location>
        <begin position="174"/>
        <end position="195"/>
    </location>
</feature>
<dbReference type="STRING" id="69960.SAMN05421720_101602"/>
<keyword evidence="5 10" id="KW-0812">Transmembrane</keyword>
<evidence type="ECO:0000313" key="11">
    <source>
        <dbReference type="EMBL" id="SDD80827.1"/>
    </source>
</evidence>
<dbReference type="PIRSF" id="PIRSF006603">
    <property type="entry name" value="DinF"/>
    <property type="match status" value="1"/>
</dbReference>
<organism evidence="11 12">
    <name type="scientific">Rhodospira trueperi</name>
    <dbReference type="NCBI Taxonomy" id="69960"/>
    <lineage>
        <taxon>Bacteria</taxon>
        <taxon>Pseudomonadati</taxon>
        <taxon>Pseudomonadota</taxon>
        <taxon>Alphaproteobacteria</taxon>
        <taxon>Rhodospirillales</taxon>
        <taxon>Rhodospirillaceae</taxon>
        <taxon>Rhodospira</taxon>
    </lineage>
</organism>
<feature type="transmembrane region" description="Helical" evidence="10">
    <location>
        <begin position="105"/>
        <end position="127"/>
    </location>
</feature>
<evidence type="ECO:0000256" key="9">
    <source>
        <dbReference type="ARBA" id="ARBA00031636"/>
    </source>
</evidence>
<feature type="transmembrane region" description="Helical" evidence="10">
    <location>
        <begin position="295"/>
        <end position="314"/>
    </location>
</feature>
<protein>
    <recommendedName>
        <fullName evidence="9">Multidrug-efflux transporter</fullName>
    </recommendedName>
</protein>
<feature type="transmembrane region" description="Helical" evidence="10">
    <location>
        <begin position="403"/>
        <end position="426"/>
    </location>
</feature>
<accession>A0A1G6XTW2</accession>
<feature type="transmembrane region" description="Helical" evidence="10">
    <location>
        <begin position="147"/>
        <end position="167"/>
    </location>
</feature>
<name>A0A1G6XTW2_9PROT</name>
<feature type="transmembrane region" description="Helical" evidence="10">
    <location>
        <begin position="363"/>
        <end position="382"/>
    </location>
</feature>
<dbReference type="RefSeq" id="WP_092781779.1">
    <property type="nucleotide sequence ID" value="NZ_FNAP01000001.1"/>
</dbReference>
<comment type="subcellular location">
    <subcellularLocation>
        <location evidence="1">Cell inner membrane</location>
        <topology evidence="1">Multi-pass membrane protein</topology>
    </subcellularLocation>
</comment>
<feature type="transmembrane region" description="Helical" evidence="10">
    <location>
        <begin position="70"/>
        <end position="93"/>
    </location>
</feature>
<evidence type="ECO:0000256" key="5">
    <source>
        <dbReference type="ARBA" id="ARBA00022692"/>
    </source>
</evidence>
<keyword evidence="7" id="KW-0406">Ion transport</keyword>
<evidence type="ECO:0000313" key="12">
    <source>
        <dbReference type="Proteomes" id="UP000199412"/>
    </source>
</evidence>
<sequence length="464" mass="47752">MSALTDHSHPAQSDHSLSYHIRRTIVLALPVVLARLGFMAFVTVDVIVLGRAGPEPLAEYVLGGTVVDSLLATLIGLLMGVPVLAAQVLGAGAHASLGRIWRQGVVYAVVAGALLSVALVFGAAPLFRLLGQDPDLAARAATVTGILALNLPFMAIFVVGTTFLEALNRPIPGMLAVFTANLSNLALNIVLVFGWGPIPALGAPGCALATVINSVLLAIGMSLYIRYGLSDRVALGLSGTVNREPLWRGAGTLRGIGYAAGFAQALEAGSFTAVTLLVGLLGSLALAVHGMMFQFVALTFMVALGLATAAQVRVGNALGRGDSRGLALAGWVGLGLSAAVTGAAATVYVLWPETLLRVFTTDETVLAAAVPVMLWASLAMVCDGGQSVMNQACRGCGDTWVPTGLHVISYWAVFVPVAALLALPLGQGVAGVFQALTLASIISMGILMVRFAVLAKRPLPAPPR</sequence>
<dbReference type="GO" id="GO:0042910">
    <property type="term" value="F:xenobiotic transmembrane transporter activity"/>
    <property type="evidence" value="ECO:0007669"/>
    <property type="project" value="InterPro"/>
</dbReference>
<evidence type="ECO:0000256" key="3">
    <source>
        <dbReference type="ARBA" id="ARBA00022449"/>
    </source>
</evidence>
<keyword evidence="3" id="KW-0050">Antiport</keyword>
<feature type="transmembrane region" description="Helical" evidence="10">
    <location>
        <begin position="201"/>
        <end position="225"/>
    </location>
</feature>
<evidence type="ECO:0000256" key="8">
    <source>
        <dbReference type="ARBA" id="ARBA00023136"/>
    </source>
</evidence>
<feature type="transmembrane region" description="Helical" evidence="10">
    <location>
        <begin position="271"/>
        <end position="289"/>
    </location>
</feature>
<reference evidence="11 12" key="1">
    <citation type="submission" date="2016-10" db="EMBL/GenBank/DDBJ databases">
        <authorList>
            <person name="de Groot N.N."/>
        </authorList>
    </citation>
    <scope>NUCLEOTIDE SEQUENCE [LARGE SCALE GENOMIC DNA]</scope>
    <source>
        <strain evidence="11 12">ATCC 700224</strain>
    </source>
</reference>
<dbReference type="GO" id="GO:0015297">
    <property type="term" value="F:antiporter activity"/>
    <property type="evidence" value="ECO:0007669"/>
    <property type="project" value="UniProtKB-KW"/>
</dbReference>
<evidence type="ECO:0000256" key="1">
    <source>
        <dbReference type="ARBA" id="ARBA00004429"/>
    </source>
</evidence>
<feature type="transmembrane region" description="Helical" evidence="10">
    <location>
        <begin position="25"/>
        <end position="50"/>
    </location>
</feature>
<dbReference type="InterPro" id="IPR048279">
    <property type="entry name" value="MdtK-like"/>
</dbReference>
<feature type="transmembrane region" description="Helical" evidence="10">
    <location>
        <begin position="326"/>
        <end position="351"/>
    </location>
</feature>
<evidence type="ECO:0000256" key="7">
    <source>
        <dbReference type="ARBA" id="ARBA00023065"/>
    </source>
</evidence>
<evidence type="ECO:0000256" key="2">
    <source>
        <dbReference type="ARBA" id="ARBA00022448"/>
    </source>
</evidence>
<keyword evidence="4" id="KW-1003">Cell membrane</keyword>
<dbReference type="InterPro" id="IPR002528">
    <property type="entry name" value="MATE_fam"/>
</dbReference>
<keyword evidence="6 10" id="KW-1133">Transmembrane helix</keyword>
<dbReference type="GO" id="GO:0005886">
    <property type="term" value="C:plasma membrane"/>
    <property type="evidence" value="ECO:0007669"/>
    <property type="project" value="UniProtKB-SubCell"/>
</dbReference>
<dbReference type="GO" id="GO:0006811">
    <property type="term" value="P:monoatomic ion transport"/>
    <property type="evidence" value="ECO:0007669"/>
    <property type="project" value="UniProtKB-KW"/>
</dbReference>
<evidence type="ECO:0000256" key="4">
    <source>
        <dbReference type="ARBA" id="ARBA00022475"/>
    </source>
</evidence>
<keyword evidence="2" id="KW-0813">Transport</keyword>
<dbReference type="AlphaFoldDB" id="A0A1G6XTW2"/>
<evidence type="ECO:0000256" key="6">
    <source>
        <dbReference type="ARBA" id="ARBA00022989"/>
    </source>
</evidence>
<dbReference type="Pfam" id="PF01554">
    <property type="entry name" value="MatE"/>
    <property type="match status" value="2"/>
</dbReference>
<dbReference type="PANTHER" id="PTHR43298">
    <property type="entry name" value="MULTIDRUG RESISTANCE PROTEIN NORM-RELATED"/>
    <property type="match status" value="1"/>
</dbReference>
<keyword evidence="12" id="KW-1185">Reference proteome</keyword>
<gene>
    <name evidence="11" type="ORF">SAMN05421720_101602</name>
</gene>
<dbReference type="Proteomes" id="UP000199412">
    <property type="component" value="Unassembled WGS sequence"/>
</dbReference>
<evidence type="ECO:0000256" key="10">
    <source>
        <dbReference type="SAM" id="Phobius"/>
    </source>
</evidence>